<dbReference type="PANTHER" id="PTHR24300">
    <property type="entry name" value="CYTOCHROME P450 508A4-RELATED"/>
    <property type="match status" value="1"/>
</dbReference>
<evidence type="ECO:0000256" key="3">
    <source>
        <dbReference type="ARBA" id="ARBA00010617"/>
    </source>
</evidence>
<dbReference type="InterPro" id="IPR017972">
    <property type="entry name" value="Cyt_P450_CS"/>
</dbReference>
<dbReference type="GO" id="GO:0016712">
    <property type="term" value="F:oxidoreductase activity, acting on paired donors, with incorporation or reduction of molecular oxygen, reduced flavin or flavoprotein as one donor, and incorporation of one atom of oxygen"/>
    <property type="evidence" value="ECO:0007669"/>
    <property type="project" value="TreeGrafter"/>
</dbReference>
<dbReference type="Gene3D" id="1.10.630.10">
    <property type="entry name" value="Cytochrome P450"/>
    <property type="match status" value="1"/>
</dbReference>
<dbReference type="InterPro" id="IPR029063">
    <property type="entry name" value="SAM-dependent_MTases_sf"/>
</dbReference>
<comment type="cofactor">
    <cofactor evidence="1 13">
        <name>heme</name>
        <dbReference type="ChEBI" id="CHEBI:30413"/>
    </cofactor>
</comment>
<feature type="binding site" description="axial binding residue" evidence="13">
    <location>
        <position position="888"/>
    </location>
    <ligand>
        <name>heme</name>
        <dbReference type="ChEBI" id="CHEBI:30413"/>
    </ligand>
    <ligandPart>
        <name>Fe</name>
        <dbReference type="ChEBI" id="CHEBI:18248"/>
    </ligandPart>
</feature>
<dbReference type="GO" id="GO:0051536">
    <property type="term" value="F:iron-sulfur cluster binding"/>
    <property type="evidence" value="ECO:0007669"/>
    <property type="project" value="UniProtKB-KW"/>
</dbReference>
<evidence type="ECO:0000256" key="2">
    <source>
        <dbReference type="ARBA" id="ARBA00004173"/>
    </source>
</evidence>
<keyword evidence="7" id="KW-0560">Oxidoreductase</keyword>
<evidence type="ECO:0000256" key="9">
    <source>
        <dbReference type="ARBA" id="ARBA00023014"/>
    </source>
</evidence>
<evidence type="ECO:0000256" key="8">
    <source>
        <dbReference type="ARBA" id="ARBA00023004"/>
    </source>
</evidence>
<dbReference type="PROSITE" id="PS00086">
    <property type="entry name" value="CYTOCHROME_P450"/>
    <property type="match status" value="1"/>
</dbReference>
<dbReference type="GO" id="GO:0020037">
    <property type="term" value="F:heme binding"/>
    <property type="evidence" value="ECO:0007669"/>
    <property type="project" value="InterPro"/>
</dbReference>
<comment type="function">
    <text evidence="12">Mitochondrial ribosome (mitoribosome) assembly factor. Binds at the interface of the head and body domains of the mitochondrial small ribosomal subunit (mt-SSU), occluding the mRNA channel and preventing compaction of the head domain towards the body. Probable inactive methyltransferase: retains the characteristic folding and ability to bind S-adenosyl-L-methionine, but it probably lost its methyltransferase activity.</text>
</comment>
<keyword evidence="8 13" id="KW-0408">Iron</keyword>
<evidence type="ECO:0008006" key="17">
    <source>
        <dbReference type="Google" id="ProtNLM"/>
    </source>
</evidence>
<organism evidence="15 16">
    <name type="scientific">Aphidius gifuensis</name>
    <name type="common">Parasitoid wasp</name>
    <dbReference type="NCBI Taxonomy" id="684658"/>
    <lineage>
        <taxon>Eukaryota</taxon>
        <taxon>Metazoa</taxon>
        <taxon>Ecdysozoa</taxon>
        <taxon>Arthropoda</taxon>
        <taxon>Hexapoda</taxon>
        <taxon>Insecta</taxon>
        <taxon>Pterygota</taxon>
        <taxon>Neoptera</taxon>
        <taxon>Endopterygota</taxon>
        <taxon>Hymenoptera</taxon>
        <taxon>Apocrita</taxon>
        <taxon>Ichneumonoidea</taxon>
        <taxon>Braconidae</taxon>
        <taxon>Aphidiinae</taxon>
        <taxon>Aphidius</taxon>
    </lineage>
</organism>
<keyword evidence="14" id="KW-0472">Membrane</keyword>
<evidence type="ECO:0000256" key="14">
    <source>
        <dbReference type="SAM" id="Phobius"/>
    </source>
</evidence>
<accession>A0A834XYX7</accession>
<evidence type="ECO:0000256" key="13">
    <source>
        <dbReference type="PIRSR" id="PIRSR602401-1"/>
    </source>
</evidence>
<keyword evidence="9" id="KW-0411">Iron-sulfur</keyword>
<evidence type="ECO:0000256" key="10">
    <source>
        <dbReference type="ARBA" id="ARBA00023033"/>
    </source>
</evidence>
<sequence>MMLQSRNIALAKEKKIKPEIIMDKETEELIKKDELKPRKHSGVVHRPLVQLPEWVTKAMLVELEDYQVNIIKEESKKLYQYLNGRHPPTEQEVKESKMHEIVKSLMEERRYENMLLEDNEKAEKSIKTRATKKLKSDIYNWVPMQYDKHKSLLYMVGRGAQDYAILYKILSEIKYRDKEFKPKTLFDFGSGIGTVSWAANELWNRSLKEYICVDISTEISDLACSLASRSEPKIKNIFHRQYLPVANVPTSDIVVSAFTSMELPDRRTRIDTLLKLWSRTEKYLVIVEQGTTSGFQLINEARDFFIHLWDNVKDNGSPGYFFSPCPHEFSCPRLKVDNTPCNFDAHYFKISLGRTLEPKHERYSYLVIRKVRPVVVRSRHSICRLCNTDGKLQEIIFSAGKHERMLTIIVLVVILMMLLLYLGSRKPKGYPPGPKWLPILGSALEVAKIRKKTGFLHATCTLLSEKYGPIVGLKIGKDRIVILNNYESMKSMLMNEDCDVTDGSLWIEQRKFLLRHLRNFGFGKNDMATMIEEEAMYLVNNLITQLESNILINNKYNDINKYKNNIKNDGIIYQLTSQEYKKNSSDNWHQESIDNLIRKNLPKTIKIEDMYMKAEDYAEVRKLTQKKEMIVQMDEVFGVSILNTLWRMMAGKRFNQDDKQLIHLQKILTTLLKELDMIGCPFGHFPILKYIAPKASGYTKFMETHQQLWAFLNEELLDHKKTFDSDIPKDLMDAYLKILQTESSGETFSELQLLAICVDLFMAGTETTTKALNFKKAQDEIDRVIGRDRLPLLSDRPRMTYVNAISLEAVRMFMGRTMNIPHRALKDTWIMGHRIPKDTMIVANFNRVLMNDSWGDPEVFRPERFIDEKGNISVPDQYMPFSIGKHHCMGEVLAKSNIFLFTAALLQTFTFSPVPGEEPTTKFHDGVTASPLPFRVLITKRY</sequence>
<evidence type="ECO:0000313" key="16">
    <source>
        <dbReference type="Proteomes" id="UP000639338"/>
    </source>
</evidence>
<dbReference type="Pfam" id="PF09243">
    <property type="entry name" value="Rsm22"/>
    <property type="match status" value="1"/>
</dbReference>
<dbReference type="PRINTS" id="PR00463">
    <property type="entry name" value="EP450I"/>
</dbReference>
<protein>
    <recommendedName>
        <fullName evidence="17">Cytochrome P450</fullName>
    </recommendedName>
</protein>
<proteinExistence type="inferred from homology"/>
<evidence type="ECO:0000256" key="6">
    <source>
        <dbReference type="ARBA" id="ARBA00022946"/>
    </source>
</evidence>
<dbReference type="Proteomes" id="UP000639338">
    <property type="component" value="Unassembled WGS sequence"/>
</dbReference>
<comment type="subcellular location">
    <subcellularLocation>
        <location evidence="2">Mitochondrion</location>
    </subcellularLocation>
</comment>
<dbReference type="GO" id="GO:0006412">
    <property type="term" value="P:translation"/>
    <property type="evidence" value="ECO:0007669"/>
    <property type="project" value="InterPro"/>
</dbReference>
<evidence type="ECO:0000256" key="11">
    <source>
        <dbReference type="ARBA" id="ARBA00023128"/>
    </source>
</evidence>
<comment type="similarity">
    <text evidence="3">Belongs to the cytochrome P450 family.</text>
</comment>
<dbReference type="OrthoDB" id="1055148at2759"/>
<dbReference type="GO" id="GO:0008168">
    <property type="term" value="F:methyltransferase activity"/>
    <property type="evidence" value="ECO:0007669"/>
    <property type="project" value="InterPro"/>
</dbReference>
<evidence type="ECO:0000256" key="4">
    <source>
        <dbReference type="ARBA" id="ARBA00022617"/>
    </source>
</evidence>
<dbReference type="SUPFAM" id="SSF48264">
    <property type="entry name" value="Cytochrome P450"/>
    <property type="match status" value="2"/>
</dbReference>
<gene>
    <name evidence="15" type="ORF">HCN44_004374</name>
</gene>
<comment type="caution">
    <text evidence="15">The sequence shown here is derived from an EMBL/GenBank/DDBJ whole genome shotgun (WGS) entry which is preliminary data.</text>
</comment>
<keyword evidence="14" id="KW-1133">Transmembrane helix</keyword>
<keyword evidence="10" id="KW-0503">Monooxygenase</keyword>
<dbReference type="EMBL" id="JACMRX010000002">
    <property type="protein sequence ID" value="KAF7994902.1"/>
    <property type="molecule type" value="Genomic_DNA"/>
</dbReference>
<dbReference type="Pfam" id="PF00067">
    <property type="entry name" value="p450"/>
    <property type="match status" value="2"/>
</dbReference>
<keyword evidence="4 13" id="KW-0349">Heme</keyword>
<dbReference type="AlphaFoldDB" id="A0A834XYX7"/>
<keyword evidence="5 13" id="KW-0479">Metal-binding</keyword>
<keyword evidence="16" id="KW-1185">Reference proteome</keyword>
<dbReference type="GO" id="GO:0005506">
    <property type="term" value="F:iron ion binding"/>
    <property type="evidence" value="ECO:0007669"/>
    <property type="project" value="InterPro"/>
</dbReference>
<evidence type="ECO:0000313" key="15">
    <source>
        <dbReference type="EMBL" id="KAF7994902.1"/>
    </source>
</evidence>
<keyword evidence="6" id="KW-0809">Transit peptide</keyword>
<dbReference type="GO" id="GO:0005739">
    <property type="term" value="C:mitochondrion"/>
    <property type="evidence" value="ECO:0007669"/>
    <property type="project" value="UniProtKB-SubCell"/>
</dbReference>
<reference evidence="15 16" key="1">
    <citation type="submission" date="2020-08" db="EMBL/GenBank/DDBJ databases">
        <title>Aphidius gifuensis genome sequencing and assembly.</title>
        <authorList>
            <person name="Du Z."/>
        </authorList>
    </citation>
    <scope>NUCLEOTIDE SEQUENCE [LARGE SCALE GENOMIC DNA]</scope>
    <source>
        <strain evidence="15">YNYX2018</strain>
        <tissue evidence="15">Adults</tissue>
    </source>
</reference>
<dbReference type="SUPFAM" id="SSF53335">
    <property type="entry name" value="S-adenosyl-L-methionine-dependent methyltransferases"/>
    <property type="match status" value="1"/>
</dbReference>
<dbReference type="PANTHER" id="PTHR24300:SF376">
    <property type="entry name" value="CYTOCHROME P450 15A1"/>
    <property type="match status" value="1"/>
</dbReference>
<evidence type="ECO:0000256" key="7">
    <source>
        <dbReference type="ARBA" id="ARBA00023002"/>
    </source>
</evidence>
<dbReference type="GO" id="GO:0006082">
    <property type="term" value="P:organic acid metabolic process"/>
    <property type="evidence" value="ECO:0007669"/>
    <property type="project" value="TreeGrafter"/>
</dbReference>
<feature type="transmembrane region" description="Helical" evidence="14">
    <location>
        <begin position="405"/>
        <end position="423"/>
    </location>
</feature>
<name>A0A834XYX7_APHGI</name>
<dbReference type="InterPro" id="IPR015324">
    <property type="entry name" value="Ribosomal_Rsm22-like"/>
</dbReference>
<dbReference type="InterPro" id="IPR001128">
    <property type="entry name" value="Cyt_P450"/>
</dbReference>
<dbReference type="GO" id="GO:0008395">
    <property type="term" value="F:steroid hydroxylase activity"/>
    <property type="evidence" value="ECO:0007669"/>
    <property type="project" value="TreeGrafter"/>
</dbReference>
<dbReference type="InterPro" id="IPR002401">
    <property type="entry name" value="Cyt_P450_E_grp-I"/>
</dbReference>
<evidence type="ECO:0000256" key="5">
    <source>
        <dbReference type="ARBA" id="ARBA00022723"/>
    </source>
</evidence>
<dbReference type="GO" id="GO:0006805">
    <property type="term" value="P:xenobiotic metabolic process"/>
    <property type="evidence" value="ECO:0007669"/>
    <property type="project" value="TreeGrafter"/>
</dbReference>
<keyword evidence="14" id="KW-0812">Transmembrane</keyword>
<dbReference type="InterPro" id="IPR036396">
    <property type="entry name" value="Cyt_P450_sf"/>
</dbReference>
<dbReference type="InterPro" id="IPR050182">
    <property type="entry name" value="Cytochrome_P450_fam2"/>
</dbReference>
<evidence type="ECO:0000256" key="12">
    <source>
        <dbReference type="ARBA" id="ARBA00045681"/>
    </source>
</evidence>
<evidence type="ECO:0000256" key="1">
    <source>
        <dbReference type="ARBA" id="ARBA00001971"/>
    </source>
</evidence>
<keyword evidence="11" id="KW-0496">Mitochondrion</keyword>